<dbReference type="InterPro" id="IPR051932">
    <property type="entry name" value="Bact_StressResp_Reg"/>
</dbReference>
<feature type="transmembrane region" description="Helical" evidence="2">
    <location>
        <begin position="157"/>
        <end position="176"/>
    </location>
</feature>
<dbReference type="RefSeq" id="WP_066783031.1">
    <property type="nucleotide sequence ID" value="NZ_LWQS01000032.1"/>
</dbReference>
<feature type="transmembrane region" description="Helical" evidence="2">
    <location>
        <begin position="125"/>
        <end position="145"/>
    </location>
</feature>
<accession>A0A178MI09</accession>
<keyword evidence="1" id="KW-0175">Coiled coil</keyword>
<dbReference type="Gene3D" id="3.30.750.24">
    <property type="entry name" value="STAS domain"/>
    <property type="match status" value="1"/>
</dbReference>
<comment type="caution">
    <text evidence="4">The sequence shown here is derived from an EMBL/GenBank/DDBJ whole genome shotgun (WGS) entry which is preliminary data.</text>
</comment>
<reference evidence="4 5" key="1">
    <citation type="submission" date="2016-04" db="EMBL/GenBank/DDBJ databases">
        <title>Chloroflexus islandicus sp. nov., a thermophilic filamentous anoxygenic phototrophic bacterium from geyser Strokkur (Iceland).</title>
        <authorList>
            <person name="Gaisin V.A."/>
            <person name="Kalashnikov A.M."/>
            <person name="Sukhacheva M.V."/>
            <person name="Grouzdev D.S."/>
            <person name="Ivanov T.M."/>
            <person name="Kuznetsov B."/>
            <person name="Gorlenko V.M."/>
        </authorList>
    </citation>
    <scope>NUCLEOTIDE SEQUENCE [LARGE SCALE GENOMIC DNA]</scope>
    <source>
        <strain evidence="5">isl-2</strain>
    </source>
</reference>
<dbReference type="PANTHER" id="PTHR33745">
    <property type="entry name" value="RSBT ANTAGONIST PROTEIN RSBS-RELATED"/>
    <property type="match status" value="1"/>
</dbReference>
<dbReference type="Proteomes" id="UP000078287">
    <property type="component" value="Unassembled WGS sequence"/>
</dbReference>
<evidence type="ECO:0000256" key="2">
    <source>
        <dbReference type="SAM" id="Phobius"/>
    </source>
</evidence>
<evidence type="ECO:0000313" key="4">
    <source>
        <dbReference type="EMBL" id="OAN48342.1"/>
    </source>
</evidence>
<organism evidence="4 5">
    <name type="scientific">Chloroflexus islandicus</name>
    <dbReference type="NCBI Taxonomy" id="1707952"/>
    <lineage>
        <taxon>Bacteria</taxon>
        <taxon>Bacillati</taxon>
        <taxon>Chloroflexota</taxon>
        <taxon>Chloroflexia</taxon>
        <taxon>Chloroflexales</taxon>
        <taxon>Chloroflexineae</taxon>
        <taxon>Chloroflexaceae</taxon>
        <taxon>Chloroflexus</taxon>
    </lineage>
</organism>
<feature type="transmembrane region" description="Helical" evidence="2">
    <location>
        <begin position="20"/>
        <end position="41"/>
    </location>
</feature>
<dbReference type="OrthoDB" id="145384at2"/>
<gene>
    <name evidence="4" type="ORF">A6A03_08120</name>
</gene>
<feature type="coiled-coil region" evidence="1">
    <location>
        <begin position="184"/>
        <end position="236"/>
    </location>
</feature>
<keyword evidence="2" id="KW-0812">Transmembrane</keyword>
<evidence type="ECO:0000259" key="3">
    <source>
        <dbReference type="PROSITE" id="PS50801"/>
    </source>
</evidence>
<dbReference type="PROSITE" id="PS50801">
    <property type="entry name" value="STAS"/>
    <property type="match status" value="1"/>
</dbReference>
<feature type="domain" description="STAS" evidence="3">
    <location>
        <begin position="244"/>
        <end position="355"/>
    </location>
</feature>
<keyword evidence="2" id="KW-0472">Membrane</keyword>
<dbReference type="AlphaFoldDB" id="A0A178MI09"/>
<evidence type="ECO:0000313" key="5">
    <source>
        <dbReference type="Proteomes" id="UP000078287"/>
    </source>
</evidence>
<feature type="transmembrane region" description="Helical" evidence="2">
    <location>
        <begin position="77"/>
        <end position="95"/>
    </location>
</feature>
<feature type="transmembrane region" description="Helical" evidence="2">
    <location>
        <begin position="101"/>
        <end position="118"/>
    </location>
</feature>
<name>A0A178MI09_9CHLR</name>
<dbReference type="InterPro" id="IPR002645">
    <property type="entry name" value="STAS_dom"/>
</dbReference>
<proteinExistence type="predicted"/>
<sequence>MHEPFISTLSLGQVRQLQRFFLTVAGIVGVVAVVATISAIIWQTATLIALMILDWVLVVGLLQAWAQARSGQVRVSLMTSFIALVLYGLAGAVILPNLAGLMAFGPVIAIVAMLPFLSGPILRRLLIIAWIAVIVTIILGSQLRLFPPIPDVLEMPFRFAGVLGISAILLLQLWLFHERLIGVITQLRQVNADLQRERASLQERVAERTAELQQALAEVERQMAEQSRLLAENERQRELIRGLSMPVLPVGHATLVMPLVGELDDDRIRLAQSTALQAIDQTGARHLVLDITGMPFVDTTVAAGLIKLVQSARLLGAEVTLVGVRPEVAQTMVALGVELADVATAADLASALRRERVSV</sequence>
<dbReference type="PANTHER" id="PTHR33745:SF1">
    <property type="entry name" value="RSBT ANTAGONIST PROTEIN RSBS"/>
    <property type="match status" value="1"/>
</dbReference>
<keyword evidence="2" id="KW-1133">Transmembrane helix</keyword>
<dbReference type="CDD" id="cd07041">
    <property type="entry name" value="STAS_RsbR_RsbS_like"/>
    <property type="match status" value="1"/>
</dbReference>
<dbReference type="STRING" id="1707952.A6A03_08120"/>
<dbReference type="Pfam" id="PF01740">
    <property type="entry name" value="STAS"/>
    <property type="match status" value="1"/>
</dbReference>
<dbReference type="InterPro" id="IPR036513">
    <property type="entry name" value="STAS_dom_sf"/>
</dbReference>
<feature type="transmembrane region" description="Helical" evidence="2">
    <location>
        <begin position="47"/>
        <end position="65"/>
    </location>
</feature>
<dbReference type="SUPFAM" id="SSF52091">
    <property type="entry name" value="SpoIIaa-like"/>
    <property type="match status" value="1"/>
</dbReference>
<dbReference type="EMBL" id="LWQS01000032">
    <property type="protein sequence ID" value="OAN48342.1"/>
    <property type="molecule type" value="Genomic_DNA"/>
</dbReference>
<evidence type="ECO:0000256" key="1">
    <source>
        <dbReference type="SAM" id="Coils"/>
    </source>
</evidence>
<keyword evidence="5" id="KW-1185">Reference proteome</keyword>
<protein>
    <submittedName>
        <fullName evidence="4">Anti-anti-sigma factor</fullName>
    </submittedName>
</protein>